<evidence type="ECO:0000313" key="2">
    <source>
        <dbReference type="Proteomes" id="UP000515160"/>
    </source>
</evidence>
<dbReference type="SMART" id="SM00718">
    <property type="entry name" value="DM4_12"/>
    <property type="match status" value="1"/>
</dbReference>
<evidence type="ECO:0000313" key="3">
    <source>
        <dbReference type="RefSeq" id="XP_034103599.1"/>
    </source>
</evidence>
<feature type="signal peptide" evidence="1">
    <location>
        <begin position="1"/>
        <end position="19"/>
    </location>
</feature>
<dbReference type="PANTHER" id="PTHR21398">
    <property type="entry name" value="AGAP007094-PA"/>
    <property type="match status" value="1"/>
</dbReference>
<dbReference type="Pfam" id="PF07841">
    <property type="entry name" value="DM4_12"/>
    <property type="match status" value="1"/>
</dbReference>
<gene>
    <name evidence="3" type="primary">LOC117567617</name>
</gene>
<dbReference type="PANTHER" id="PTHR21398:SF11">
    <property type="entry name" value="HDC15381-RELATED"/>
    <property type="match status" value="1"/>
</dbReference>
<organism evidence="2 3">
    <name type="scientific">Drosophila albomicans</name>
    <name type="common">Fruit fly</name>
    <dbReference type="NCBI Taxonomy" id="7291"/>
    <lineage>
        <taxon>Eukaryota</taxon>
        <taxon>Metazoa</taxon>
        <taxon>Ecdysozoa</taxon>
        <taxon>Arthropoda</taxon>
        <taxon>Hexapoda</taxon>
        <taxon>Insecta</taxon>
        <taxon>Pterygota</taxon>
        <taxon>Neoptera</taxon>
        <taxon>Endopterygota</taxon>
        <taxon>Diptera</taxon>
        <taxon>Brachycera</taxon>
        <taxon>Muscomorpha</taxon>
        <taxon>Ephydroidea</taxon>
        <taxon>Drosophilidae</taxon>
        <taxon>Drosophila</taxon>
    </lineage>
</organism>
<dbReference type="InterPro" id="IPR006631">
    <property type="entry name" value="DM4_12"/>
</dbReference>
<dbReference type="Proteomes" id="UP000515160">
    <property type="component" value="Chromosome 3"/>
</dbReference>
<dbReference type="AlphaFoldDB" id="A0A6P8WL89"/>
<keyword evidence="1" id="KW-0732">Signal</keyword>
<keyword evidence="2" id="KW-1185">Reference proteome</keyword>
<proteinExistence type="predicted"/>
<dbReference type="OrthoDB" id="6358587at2759"/>
<reference evidence="3" key="1">
    <citation type="submission" date="2025-08" db="UniProtKB">
        <authorList>
            <consortium name="RefSeq"/>
        </authorList>
    </citation>
    <scope>IDENTIFICATION</scope>
    <source>
        <strain evidence="3">15112-1751.03</strain>
        <tissue evidence="3">Whole Adult</tissue>
    </source>
</reference>
<protein>
    <submittedName>
        <fullName evidence="3">Uncharacterized protein LOC117567617</fullName>
    </submittedName>
</protein>
<name>A0A6P8WL89_DROAB</name>
<dbReference type="GeneID" id="117567617"/>
<accession>A0A6P8WL89</accession>
<evidence type="ECO:0000256" key="1">
    <source>
        <dbReference type="SAM" id="SignalP"/>
    </source>
</evidence>
<dbReference type="RefSeq" id="XP_034103599.1">
    <property type="nucleotide sequence ID" value="XM_034247708.2"/>
</dbReference>
<feature type="chain" id="PRO_5027895896" evidence="1">
    <location>
        <begin position="20"/>
        <end position="219"/>
    </location>
</feature>
<sequence length="219" mass="25952">MKLIGLITLLLLALETVQAQRANLTSWRHHRRQKRFLIYQDGGVIKMVTGTAFPVEFQEKNAWRQLVWLMNYHYQFSEPTSPIYWWKFWNSGRDLKGPLKLTKEQLQQQHRVEETKVDEPQLMLYAFAEEYMNRLGQHGKECLQRLICENGQVHEHSGLYAQLLHRLLTPHRSLDARYVDAYHMGRHGINCRRAYPKASHCVLDDYVHVHEHGLTQSYS</sequence>